<feature type="region of interest" description="Disordered" evidence="1">
    <location>
        <begin position="1"/>
        <end position="23"/>
    </location>
</feature>
<comment type="caution">
    <text evidence="3">The sequence shown here is derived from an EMBL/GenBank/DDBJ whole genome shotgun (WGS) entry which is preliminary data.</text>
</comment>
<dbReference type="PANTHER" id="PTHR42924:SF3">
    <property type="entry name" value="POLYMERASE_HISTIDINOL PHOSPHATASE N-TERMINAL DOMAIN-CONTAINING PROTEIN"/>
    <property type="match status" value="1"/>
</dbReference>
<dbReference type="EMBL" id="JBHMBL010000001">
    <property type="protein sequence ID" value="MFB9642065.1"/>
    <property type="molecule type" value="Genomic_DNA"/>
</dbReference>
<dbReference type="PANTHER" id="PTHR42924">
    <property type="entry name" value="EXONUCLEASE"/>
    <property type="match status" value="1"/>
</dbReference>
<dbReference type="SMART" id="SM00481">
    <property type="entry name" value="POLIIIAc"/>
    <property type="match status" value="1"/>
</dbReference>
<dbReference type="InterPro" id="IPR004013">
    <property type="entry name" value="PHP_dom"/>
</dbReference>
<proteinExistence type="predicted"/>
<evidence type="ECO:0000259" key="2">
    <source>
        <dbReference type="SMART" id="SM00481"/>
    </source>
</evidence>
<dbReference type="InterPro" id="IPR016195">
    <property type="entry name" value="Pol/histidinol_Pase-like"/>
</dbReference>
<evidence type="ECO:0000256" key="1">
    <source>
        <dbReference type="SAM" id="MobiDB-lite"/>
    </source>
</evidence>
<evidence type="ECO:0000313" key="3">
    <source>
        <dbReference type="EMBL" id="MFB9642065.1"/>
    </source>
</evidence>
<protein>
    <submittedName>
        <fullName evidence="3">PHP domain-containing protein</fullName>
    </submittedName>
</protein>
<dbReference type="CDD" id="cd07438">
    <property type="entry name" value="PHP_HisPPase_AMP"/>
    <property type="match status" value="1"/>
</dbReference>
<dbReference type="Gene3D" id="3.20.20.140">
    <property type="entry name" value="Metal-dependent hydrolases"/>
    <property type="match status" value="1"/>
</dbReference>
<dbReference type="Gene3D" id="1.10.150.650">
    <property type="match status" value="1"/>
</dbReference>
<name>A0ABV5SNY6_9MICO</name>
<feature type="domain" description="Polymerase/histidinol phosphatase N-terminal" evidence="2">
    <location>
        <begin position="11"/>
        <end position="76"/>
    </location>
</feature>
<dbReference type="InterPro" id="IPR003141">
    <property type="entry name" value="Pol/His_phosphatase_N"/>
</dbReference>
<organism evidence="3 4">
    <name type="scientific">Agromyces lapidis</name>
    <dbReference type="NCBI Taxonomy" id="279574"/>
    <lineage>
        <taxon>Bacteria</taxon>
        <taxon>Bacillati</taxon>
        <taxon>Actinomycetota</taxon>
        <taxon>Actinomycetes</taxon>
        <taxon>Micrococcales</taxon>
        <taxon>Microbacteriaceae</taxon>
        <taxon>Agromyces</taxon>
    </lineage>
</organism>
<dbReference type="InterPro" id="IPR052018">
    <property type="entry name" value="PHP_domain"/>
</dbReference>
<dbReference type="Pfam" id="PF02811">
    <property type="entry name" value="PHP"/>
    <property type="match status" value="1"/>
</dbReference>
<accession>A0ABV5SNY6</accession>
<dbReference type="SUPFAM" id="SSF89550">
    <property type="entry name" value="PHP domain-like"/>
    <property type="match status" value="1"/>
</dbReference>
<evidence type="ECO:0000313" key="4">
    <source>
        <dbReference type="Proteomes" id="UP001589667"/>
    </source>
</evidence>
<sequence length="295" mass="30968">MSEAPGAPGEADLHTHSTVSDGTEAPAELMRQAAAAGLWGVALTDHDSTSGWAEAAAAVAETGVALIPGMELSTREGFASVHLLGYLIDPLDESLLAETARIRESRLTRAEQIVRRIGRDYDLSWDDVLAQTAEGATIGRPHIADALVARGHVETRSAAFSGILHPRAGYAQPHYAPDPLTGVRLIRAAGGVPVLAHPGTRGAEQIVPPERLARLVDAGLFGLEVDHPENQEAAKPRLRELAARFGLAITGSSDYHGTGKTNRLGECLTAPDVVARLIAEGRGSEAVLPPAVRAP</sequence>
<dbReference type="RefSeq" id="WP_157424818.1">
    <property type="nucleotide sequence ID" value="NZ_BAAANI010000007.1"/>
</dbReference>
<reference evidence="3 4" key="1">
    <citation type="submission" date="2024-09" db="EMBL/GenBank/DDBJ databases">
        <authorList>
            <person name="Sun Q."/>
            <person name="Mori K."/>
        </authorList>
    </citation>
    <scope>NUCLEOTIDE SEQUENCE [LARGE SCALE GENOMIC DNA]</scope>
    <source>
        <strain evidence="3 4">JCM 14321</strain>
    </source>
</reference>
<gene>
    <name evidence="3" type="ORF">ACFFQV_07140</name>
</gene>
<keyword evidence="4" id="KW-1185">Reference proteome</keyword>
<dbReference type="Proteomes" id="UP001589667">
    <property type="component" value="Unassembled WGS sequence"/>
</dbReference>